<gene>
    <name evidence="10" type="ORF">F0L74_08955</name>
</gene>
<accession>A0A5B2VZC8</accession>
<feature type="transmembrane region" description="Helical" evidence="8">
    <location>
        <begin position="29"/>
        <end position="51"/>
    </location>
</feature>
<dbReference type="PANTHER" id="PTHR30269:SF0">
    <property type="entry name" value="MEMBRANE TRANSPORTER PROTEIN YFCA-RELATED"/>
    <property type="match status" value="1"/>
</dbReference>
<evidence type="ECO:0000256" key="5">
    <source>
        <dbReference type="ARBA" id="ARBA00022692"/>
    </source>
</evidence>
<reference evidence="10 11" key="1">
    <citation type="submission" date="2019-09" db="EMBL/GenBank/DDBJ databases">
        <title>Chitinophaga ginsengihumi sp. nov., isolated from soil of ginseng rhizosphere.</title>
        <authorList>
            <person name="Lee J."/>
        </authorList>
    </citation>
    <scope>NUCLEOTIDE SEQUENCE [LARGE SCALE GENOMIC DNA]</scope>
    <source>
        <strain evidence="10 11">BN140078</strain>
    </source>
</reference>
<feature type="transmembrane region" description="Helical" evidence="8">
    <location>
        <begin position="71"/>
        <end position="93"/>
    </location>
</feature>
<keyword evidence="4 8" id="KW-1003">Cell membrane</keyword>
<comment type="similarity">
    <text evidence="2 8">Belongs to the 4-toluene sulfonate uptake permease (TSUP) (TC 2.A.102) family.</text>
</comment>
<keyword evidence="9" id="KW-0732">Signal</keyword>
<evidence type="ECO:0000256" key="9">
    <source>
        <dbReference type="SAM" id="SignalP"/>
    </source>
</evidence>
<evidence type="ECO:0000256" key="2">
    <source>
        <dbReference type="ARBA" id="ARBA00009142"/>
    </source>
</evidence>
<keyword evidence="7 8" id="KW-0472">Membrane</keyword>
<sequence length="251" mass="26525">MFSFVLLFFTGLIAGAMNAAAGGGSFITFPALIFAGVPPVAANASSTVALFPGSLSSAWKFREHIQPFPDISMPAMAALTALGGIIGGGLLLYTPAASFSHIVPWLLLTGSVAFAFGRQTGNWLRQHVHIGAWVILAGQLVLGVYGGYFGGAVGIMMMATWALFGLSDIRVVNANKTLLVGIANVMAVVLFIVAGKVYWLQTGVMMAATIPGGYLGAHYAKKVDPVRLRRAIVVFNFGITVAFFIKEYFRG</sequence>
<evidence type="ECO:0000313" key="10">
    <source>
        <dbReference type="EMBL" id="KAA2243860.1"/>
    </source>
</evidence>
<evidence type="ECO:0000256" key="8">
    <source>
        <dbReference type="RuleBase" id="RU363041"/>
    </source>
</evidence>
<evidence type="ECO:0000313" key="11">
    <source>
        <dbReference type="Proteomes" id="UP000324611"/>
    </source>
</evidence>
<dbReference type="EMBL" id="VUOC01000002">
    <property type="protein sequence ID" value="KAA2243860.1"/>
    <property type="molecule type" value="Genomic_DNA"/>
</dbReference>
<evidence type="ECO:0000256" key="4">
    <source>
        <dbReference type="ARBA" id="ARBA00022475"/>
    </source>
</evidence>
<evidence type="ECO:0000256" key="7">
    <source>
        <dbReference type="ARBA" id="ARBA00023136"/>
    </source>
</evidence>
<evidence type="ECO:0000256" key="6">
    <source>
        <dbReference type="ARBA" id="ARBA00022989"/>
    </source>
</evidence>
<feature type="transmembrane region" description="Helical" evidence="8">
    <location>
        <begin position="231"/>
        <end position="249"/>
    </location>
</feature>
<dbReference type="InterPro" id="IPR052017">
    <property type="entry name" value="TSUP"/>
</dbReference>
<dbReference type="RefSeq" id="WP_149837522.1">
    <property type="nucleotide sequence ID" value="NZ_VUOC01000002.1"/>
</dbReference>
<organism evidence="10 11">
    <name type="scientific">Chitinophaga agrisoli</name>
    <dbReference type="NCBI Taxonomy" id="2607653"/>
    <lineage>
        <taxon>Bacteria</taxon>
        <taxon>Pseudomonadati</taxon>
        <taxon>Bacteroidota</taxon>
        <taxon>Chitinophagia</taxon>
        <taxon>Chitinophagales</taxon>
        <taxon>Chitinophagaceae</taxon>
        <taxon>Chitinophaga</taxon>
    </lineage>
</organism>
<feature type="signal peptide" evidence="9">
    <location>
        <begin position="1"/>
        <end position="21"/>
    </location>
</feature>
<comment type="caution">
    <text evidence="10">The sequence shown here is derived from an EMBL/GenBank/DDBJ whole genome shotgun (WGS) entry which is preliminary data.</text>
</comment>
<reference evidence="10 11" key="2">
    <citation type="submission" date="2019-09" db="EMBL/GenBank/DDBJ databases">
        <authorList>
            <person name="Jin C."/>
        </authorList>
    </citation>
    <scope>NUCLEOTIDE SEQUENCE [LARGE SCALE GENOMIC DNA]</scope>
    <source>
        <strain evidence="10 11">BN140078</strain>
    </source>
</reference>
<dbReference type="Pfam" id="PF01925">
    <property type="entry name" value="TauE"/>
    <property type="match status" value="1"/>
</dbReference>
<protein>
    <recommendedName>
        <fullName evidence="8">Probable membrane transporter protein</fullName>
    </recommendedName>
</protein>
<dbReference type="AlphaFoldDB" id="A0A5B2VZC8"/>
<evidence type="ECO:0000256" key="3">
    <source>
        <dbReference type="ARBA" id="ARBA00022448"/>
    </source>
</evidence>
<dbReference type="PANTHER" id="PTHR30269">
    <property type="entry name" value="TRANSMEMBRANE PROTEIN YFCA"/>
    <property type="match status" value="1"/>
</dbReference>
<evidence type="ECO:0000256" key="1">
    <source>
        <dbReference type="ARBA" id="ARBA00004651"/>
    </source>
</evidence>
<keyword evidence="11" id="KW-1185">Reference proteome</keyword>
<feature type="transmembrane region" description="Helical" evidence="8">
    <location>
        <begin position="99"/>
        <end position="116"/>
    </location>
</feature>
<dbReference type="InterPro" id="IPR002781">
    <property type="entry name" value="TM_pro_TauE-like"/>
</dbReference>
<feature type="chain" id="PRO_5023126394" description="Probable membrane transporter protein" evidence="9">
    <location>
        <begin position="22"/>
        <end position="251"/>
    </location>
</feature>
<dbReference type="Proteomes" id="UP000324611">
    <property type="component" value="Unassembled WGS sequence"/>
</dbReference>
<keyword evidence="5 8" id="KW-0812">Transmembrane</keyword>
<name>A0A5B2VZC8_9BACT</name>
<keyword evidence="3" id="KW-0813">Transport</keyword>
<dbReference type="GO" id="GO:0005886">
    <property type="term" value="C:plasma membrane"/>
    <property type="evidence" value="ECO:0007669"/>
    <property type="project" value="UniProtKB-SubCell"/>
</dbReference>
<comment type="subcellular location">
    <subcellularLocation>
        <location evidence="1 8">Cell membrane</location>
        <topology evidence="1 8">Multi-pass membrane protein</topology>
    </subcellularLocation>
</comment>
<feature type="transmembrane region" description="Helical" evidence="8">
    <location>
        <begin position="178"/>
        <end position="199"/>
    </location>
</feature>
<feature type="transmembrane region" description="Helical" evidence="8">
    <location>
        <begin position="148"/>
        <end position="166"/>
    </location>
</feature>
<proteinExistence type="inferred from homology"/>
<keyword evidence="6 8" id="KW-1133">Transmembrane helix</keyword>